<dbReference type="EMBL" id="LR796597">
    <property type="protein sequence ID" value="CAB4153517.1"/>
    <property type="molecule type" value="Genomic_DNA"/>
</dbReference>
<organism evidence="4">
    <name type="scientific">uncultured Caudovirales phage</name>
    <dbReference type="NCBI Taxonomy" id="2100421"/>
    <lineage>
        <taxon>Viruses</taxon>
        <taxon>Duplodnaviria</taxon>
        <taxon>Heunggongvirae</taxon>
        <taxon>Uroviricota</taxon>
        <taxon>Caudoviricetes</taxon>
        <taxon>Peduoviridae</taxon>
        <taxon>Maltschvirus</taxon>
        <taxon>Maltschvirus maltsch</taxon>
    </lineage>
</organism>
<reference evidence="4" key="1">
    <citation type="submission" date="2020-04" db="EMBL/GenBank/DDBJ databases">
        <authorList>
            <person name="Chiriac C."/>
            <person name="Salcher M."/>
            <person name="Ghai R."/>
            <person name="Kavagutti S V."/>
        </authorList>
    </citation>
    <scope>NUCLEOTIDE SEQUENCE</scope>
</reference>
<evidence type="ECO:0000256" key="2">
    <source>
        <dbReference type="SAM" id="MobiDB-lite"/>
    </source>
</evidence>
<keyword evidence="3" id="KW-1133">Transmembrane helix</keyword>
<gene>
    <name evidence="4" type="ORF">UFOVP636_4</name>
</gene>
<name>A0A6J5N556_9CAUD</name>
<feature type="region of interest" description="Disordered" evidence="2">
    <location>
        <begin position="416"/>
        <end position="440"/>
    </location>
</feature>
<keyword evidence="3" id="KW-0472">Membrane</keyword>
<feature type="coiled-coil region" evidence="1">
    <location>
        <begin position="539"/>
        <end position="606"/>
    </location>
</feature>
<keyword evidence="1" id="KW-0175">Coiled coil</keyword>
<sequence>MAETKIKIVIDDSGVTKFIDEAGQEINKFADGLKETRLELKRIQDAIASGTFKDDELLKLQKRAGELKDKMGDLAEETRANAGNAFEGLNNNLGLTSDRLMNLDFEGASASLKGLTANAQSLTFGEVKKGLKDFVTGLGNLAKAILANPILLLVGIIAAIFLNWDALVKLWNSSEIASLKKAEESLARQRDLLQQSIEIEQSRGKYSKVLYEDKQKLLRLQVEELKLAQKRLELEGDEEEALKKKEEREKAIADIKKAQVEADGKIFQAVQGAKEYMDPAVAFAQKKKDAAQQELEAIELIKQRNNENNLLLDDANNKEWQFVRVQDTSVKLRDRLQILVEQGILTQEQANQKAIAGGKHQRDREKVEAEIVALGKAKMEQMQWEKQNLANINGSYFDQLKTLQQVADAKMNEVKSEEELKQIEEDKRKQEERNAEAKRKREERLAKIEEARKKLAEDVRVIEKEIAEFKFRGLSAQEMEIREADKKYEIQKATFIQAKKSKEELAVLESQHNIVVAEINKKYADEKYLKDEEIRQKELARVEEQFQLLQQLTSTAKENEVADAIANAEKKYETANNDAQTELAIKLELENKIAEINKKYADEEIKTAKEKSDKLIEIDQKNAEKREAIRDFVIQQIGNGLSIISQMQELGLQNELRIAEAQNKTEEQKDAIRKKYFEKQKQVQIAQALLSTFESAVNMFNAVSKSPITTAFPAAPYIATASAVALGLLNVAKIRNTQFSGGSSNATSPQAPNFSSLSTPQPSMNGSNVQGQQDQPVFQTYVVSGTITDNQELSQLIYNQSKL</sequence>
<feature type="coiled-coil region" evidence="1">
    <location>
        <begin position="176"/>
        <end position="308"/>
    </location>
</feature>
<proteinExistence type="predicted"/>
<feature type="region of interest" description="Disordered" evidence="2">
    <location>
        <begin position="740"/>
        <end position="772"/>
    </location>
</feature>
<evidence type="ECO:0000256" key="1">
    <source>
        <dbReference type="SAM" id="Coils"/>
    </source>
</evidence>
<evidence type="ECO:0000256" key="3">
    <source>
        <dbReference type="SAM" id="Phobius"/>
    </source>
</evidence>
<protein>
    <submittedName>
        <fullName evidence="4">Uncharacterized protein</fullName>
    </submittedName>
</protein>
<accession>A0A6J5N556</accession>
<feature type="transmembrane region" description="Helical" evidence="3">
    <location>
        <begin position="145"/>
        <end position="164"/>
    </location>
</feature>
<evidence type="ECO:0000313" key="4">
    <source>
        <dbReference type="EMBL" id="CAB4153517.1"/>
    </source>
</evidence>
<keyword evidence="3" id="KW-0812">Transmembrane</keyword>